<evidence type="ECO:0000256" key="3">
    <source>
        <dbReference type="ARBA" id="ARBA00022480"/>
    </source>
</evidence>
<evidence type="ECO:0000256" key="13">
    <source>
        <dbReference type="SAM" id="Phobius"/>
    </source>
</evidence>
<keyword evidence="5 12" id="KW-0812">Transmembrane</keyword>
<comment type="caution">
    <text evidence="14">The sequence shown here is derived from an EMBL/GenBank/DDBJ whole genome shotgun (WGS) entry which is preliminary data.</text>
</comment>
<feature type="transmembrane region" description="Helical" evidence="13">
    <location>
        <begin position="229"/>
        <end position="249"/>
    </location>
</feature>
<feature type="transmembrane region" description="Helical" evidence="13">
    <location>
        <begin position="12"/>
        <end position="34"/>
    </location>
</feature>
<feature type="transmembrane region" description="Helical" evidence="13">
    <location>
        <begin position="88"/>
        <end position="109"/>
    </location>
</feature>
<dbReference type="GO" id="GO:0004930">
    <property type="term" value="F:G protein-coupled receptor activity"/>
    <property type="evidence" value="ECO:0007669"/>
    <property type="project" value="UniProtKB-KW"/>
</dbReference>
<protein>
    <recommendedName>
        <fullName evidence="12">Taste receptor type 2</fullName>
    </recommendedName>
</protein>
<dbReference type="InterPro" id="IPR007960">
    <property type="entry name" value="TAS2R"/>
</dbReference>
<keyword evidence="15" id="KW-1185">Reference proteome</keyword>
<organism evidence="14 15">
    <name type="scientific">Pyxicephalus adspersus</name>
    <name type="common">African bullfrog</name>
    <dbReference type="NCBI Taxonomy" id="30357"/>
    <lineage>
        <taxon>Eukaryota</taxon>
        <taxon>Metazoa</taxon>
        <taxon>Chordata</taxon>
        <taxon>Craniata</taxon>
        <taxon>Vertebrata</taxon>
        <taxon>Euteleostomi</taxon>
        <taxon>Amphibia</taxon>
        <taxon>Batrachia</taxon>
        <taxon>Anura</taxon>
        <taxon>Neobatrachia</taxon>
        <taxon>Ranoidea</taxon>
        <taxon>Pyxicephalidae</taxon>
        <taxon>Pyxicephalinae</taxon>
        <taxon>Pyxicephalus</taxon>
    </lineage>
</organism>
<keyword evidence="9 12" id="KW-0675">Receptor</keyword>
<keyword evidence="3 12" id="KW-0919">Taste</keyword>
<sequence length="302" mass="34856">MTSAVLKVAYGLGFTEICLGLVANVFITIANLLDWMAGKKMKPFDIIFLSLGLSRSIHMCLFIFNIIIRVLNLNVYHISFLNRILNMAYLFLDFSSLWFSMWLCVLYFVKITIFKNSLLIRIKLRVPQLVTYMIMSSVLSSLLSGFIFVYNYNEPFDLMIPELILPINSTIEKELAFLIPSYFLGHFLPFIMVSISSSFLLQSIISHVKHIKSNITSFRTPRMDAHLSAIRSVCLVEVLTICYLFVTIFCRFNFYQIFDKAVMLVLVIAYPTFHSVVLIMGNAKLKKKLFDIVHYIKTKNPK</sequence>
<dbReference type="GO" id="GO:0016020">
    <property type="term" value="C:membrane"/>
    <property type="evidence" value="ECO:0007669"/>
    <property type="project" value="UniProtKB-SubCell"/>
</dbReference>
<evidence type="ECO:0000256" key="12">
    <source>
        <dbReference type="RuleBase" id="RU004424"/>
    </source>
</evidence>
<feature type="transmembrane region" description="Helical" evidence="13">
    <location>
        <begin position="129"/>
        <end position="150"/>
    </location>
</feature>
<evidence type="ECO:0000256" key="1">
    <source>
        <dbReference type="ARBA" id="ARBA00004141"/>
    </source>
</evidence>
<dbReference type="Pfam" id="PF05296">
    <property type="entry name" value="TAS2R"/>
    <property type="match status" value="1"/>
</dbReference>
<accession>A0AAV3AS45</accession>
<dbReference type="AlphaFoldDB" id="A0AAV3AS45"/>
<evidence type="ECO:0000256" key="11">
    <source>
        <dbReference type="RuleBase" id="RU004423"/>
    </source>
</evidence>
<keyword evidence="10 12" id="KW-0807">Transducer</keyword>
<evidence type="ECO:0000313" key="14">
    <source>
        <dbReference type="EMBL" id="DBA25492.1"/>
    </source>
</evidence>
<evidence type="ECO:0000256" key="2">
    <source>
        <dbReference type="ARBA" id="ARBA00007376"/>
    </source>
</evidence>
<keyword evidence="7 12" id="KW-0297">G-protein coupled receptor</keyword>
<dbReference type="EMBL" id="DYDO01000004">
    <property type="protein sequence ID" value="DBA25492.1"/>
    <property type="molecule type" value="Genomic_DNA"/>
</dbReference>
<feature type="transmembrane region" description="Helical" evidence="13">
    <location>
        <begin position="187"/>
        <end position="208"/>
    </location>
</feature>
<evidence type="ECO:0000313" key="15">
    <source>
        <dbReference type="Proteomes" id="UP001181693"/>
    </source>
</evidence>
<keyword evidence="6 13" id="KW-1133">Transmembrane helix</keyword>
<reference evidence="14" key="1">
    <citation type="thesis" date="2020" institute="ProQuest LLC" country="789 East Eisenhower Parkway, Ann Arbor, MI, USA">
        <title>Comparative Genomics and Chromosome Evolution.</title>
        <authorList>
            <person name="Mudd A.B."/>
        </authorList>
    </citation>
    <scope>NUCLEOTIDE SEQUENCE</scope>
    <source>
        <strain evidence="14">1538</strain>
        <tissue evidence="14">Blood</tissue>
    </source>
</reference>
<gene>
    <name evidence="14" type="ORF">GDO54_009872</name>
</gene>
<name>A0AAV3AS45_PYXAD</name>
<comment type="similarity">
    <text evidence="2 11">Belongs to the G-protein coupled receptor T2R family.</text>
</comment>
<dbReference type="GO" id="GO:0033038">
    <property type="term" value="F:bitter taste receptor activity"/>
    <property type="evidence" value="ECO:0007669"/>
    <property type="project" value="InterPro"/>
</dbReference>
<evidence type="ECO:0000256" key="8">
    <source>
        <dbReference type="ARBA" id="ARBA00023136"/>
    </source>
</evidence>
<evidence type="ECO:0000256" key="4">
    <source>
        <dbReference type="ARBA" id="ARBA00022606"/>
    </source>
</evidence>
<dbReference type="Proteomes" id="UP001181693">
    <property type="component" value="Unassembled WGS sequence"/>
</dbReference>
<evidence type="ECO:0000256" key="6">
    <source>
        <dbReference type="ARBA" id="ARBA00022989"/>
    </source>
</evidence>
<feature type="transmembrane region" description="Helical" evidence="13">
    <location>
        <begin position="261"/>
        <end position="280"/>
    </location>
</feature>
<evidence type="ECO:0000256" key="7">
    <source>
        <dbReference type="ARBA" id="ARBA00023040"/>
    </source>
</evidence>
<evidence type="ECO:0000256" key="5">
    <source>
        <dbReference type="ARBA" id="ARBA00022692"/>
    </source>
</evidence>
<keyword evidence="4 12" id="KW-0716">Sensory transduction</keyword>
<evidence type="ECO:0000256" key="9">
    <source>
        <dbReference type="ARBA" id="ARBA00023170"/>
    </source>
</evidence>
<feature type="transmembrane region" description="Helical" evidence="13">
    <location>
        <begin position="46"/>
        <end position="68"/>
    </location>
</feature>
<evidence type="ECO:0000256" key="10">
    <source>
        <dbReference type="ARBA" id="ARBA00023224"/>
    </source>
</evidence>
<comment type="subcellular location">
    <subcellularLocation>
        <location evidence="1 12">Membrane</location>
        <topology evidence="1 12">Multi-pass membrane protein</topology>
    </subcellularLocation>
</comment>
<keyword evidence="8 12" id="KW-0472">Membrane</keyword>
<dbReference type="SUPFAM" id="SSF81321">
    <property type="entry name" value="Family A G protein-coupled receptor-like"/>
    <property type="match status" value="1"/>
</dbReference>
<dbReference type="PANTHER" id="PTHR11394">
    <property type="entry name" value="TASTE RECEPTOR TYPE 2"/>
    <property type="match status" value="1"/>
</dbReference>
<proteinExistence type="inferred from homology"/>
<dbReference type="PANTHER" id="PTHR11394:SF47">
    <property type="entry name" value="TASTE RECEPTOR TYPE 2 MEMBER 40"/>
    <property type="match status" value="1"/>
</dbReference>